<proteinExistence type="predicted"/>
<name>A0A9N9D3D1_9GLOM</name>
<evidence type="ECO:0000313" key="2">
    <source>
        <dbReference type="Proteomes" id="UP000789405"/>
    </source>
</evidence>
<reference evidence="1" key="1">
    <citation type="submission" date="2021-06" db="EMBL/GenBank/DDBJ databases">
        <authorList>
            <person name="Kallberg Y."/>
            <person name="Tangrot J."/>
            <person name="Rosling A."/>
        </authorList>
    </citation>
    <scope>NUCLEOTIDE SEQUENCE</scope>
    <source>
        <strain evidence="1">MA453B</strain>
    </source>
</reference>
<dbReference type="Proteomes" id="UP000789405">
    <property type="component" value="Unassembled WGS sequence"/>
</dbReference>
<comment type="caution">
    <text evidence="1">The sequence shown here is derived from an EMBL/GenBank/DDBJ whole genome shotgun (WGS) entry which is preliminary data.</text>
</comment>
<evidence type="ECO:0000313" key="1">
    <source>
        <dbReference type="EMBL" id="CAG8624684.1"/>
    </source>
</evidence>
<gene>
    <name evidence="1" type="ORF">DERYTH_LOCUS8825</name>
</gene>
<dbReference type="EMBL" id="CAJVPY010004643">
    <property type="protein sequence ID" value="CAG8624684.1"/>
    <property type="molecule type" value="Genomic_DNA"/>
</dbReference>
<sequence length="114" mass="12979">MFVSNSVYLTHQETISFNVLVGKEDGRPLPPTSHENVKEFETALAYNGCFRIYTKDTYNKVAEALSHYSQYIITSVPFFKWMFGLSVLAFVTSIEHGDSFNSHSISYTVKLPQL</sequence>
<dbReference type="AlphaFoldDB" id="A0A9N9D3D1"/>
<protein>
    <submittedName>
        <fullName evidence="1">23247_t:CDS:1</fullName>
    </submittedName>
</protein>
<organism evidence="1 2">
    <name type="scientific">Dentiscutata erythropus</name>
    <dbReference type="NCBI Taxonomy" id="1348616"/>
    <lineage>
        <taxon>Eukaryota</taxon>
        <taxon>Fungi</taxon>
        <taxon>Fungi incertae sedis</taxon>
        <taxon>Mucoromycota</taxon>
        <taxon>Glomeromycotina</taxon>
        <taxon>Glomeromycetes</taxon>
        <taxon>Diversisporales</taxon>
        <taxon>Gigasporaceae</taxon>
        <taxon>Dentiscutata</taxon>
    </lineage>
</organism>
<keyword evidence="2" id="KW-1185">Reference proteome</keyword>
<accession>A0A9N9D3D1</accession>